<accession>A0ABX5YI57</accession>
<keyword evidence="2" id="KW-0812">Transmembrane</keyword>
<dbReference type="Gene3D" id="2.20.28.160">
    <property type="match status" value="1"/>
</dbReference>
<evidence type="ECO:0000313" key="4">
    <source>
        <dbReference type="Proteomes" id="UP000322887"/>
    </source>
</evidence>
<dbReference type="EMBL" id="CP042910">
    <property type="protein sequence ID" value="QEG15277.1"/>
    <property type="molecule type" value="Genomic_DNA"/>
</dbReference>
<keyword evidence="2" id="KW-0472">Membrane</keyword>
<keyword evidence="2" id="KW-1133">Transmembrane helix</keyword>
<evidence type="ECO:0000256" key="2">
    <source>
        <dbReference type="SAM" id="Phobius"/>
    </source>
</evidence>
<sequence length="217" mass="23333">MPIKFRCQHCDQLMGISRSKAGEVVDCPTCGLSVRVPGLDGEVAPIPQPRLDLKDAELANALDELAAIGANVTLDKQKVSEQIHESLTSSAPSQNPEQTSIPEEAFKAIPVKSLQAAEPPQQLEPAHVSSAPESQALPVSQLQVDSSNQSEVNHAEELSNLASLAQKRAADVLAENKKNKLKRSARFELPTMTWVILLITFGALTFSIGLLVGRNVL</sequence>
<dbReference type="RefSeq" id="WP_002645923.1">
    <property type="nucleotide sequence ID" value="NZ_CP042910.1"/>
</dbReference>
<feature type="transmembrane region" description="Helical" evidence="2">
    <location>
        <begin position="187"/>
        <end position="212"/>
    </location>
</feature>
<proteinExistence type="predicted"/>
<name>A0ABX5YI57_9PLAN</name>
<dbReference type="GeneID" id="98645764"/>
<reference evidence="3 4" key="1">
    <citation type="submission" date="2019-08" db="EMBL/GenBank/DDBJ databases">
        <title>Deep-cultivation of Planctomycetes and their phenomic and genomic characterization uncovers novel biology.</title>
        <authorList>
            <person name="Wiegand S."/>
            <person name="Jogler M."/>
            <person name="Boedeker C."/>
            <person name="Pinto D."/>
            <person name="Vollmers J."/>
            <person name="Rivas-Marin E."/>
            <person name="Kohn T."/>
            <person name="Peeters S.H."/>
            <person name="Heuer A."/>
            <person name="Rast P."/>
            <person name="Oberbeckmann S."/>
            <person name="Bunk B."/>
            <person name="Jeske O."/>
            <person name="Meyerdierks A."/>
            <person name="Storesund J.E."/>
            <person name="Kallscheuer N."/>
            <person name="Luecker S."/>
            <person name="Lage O.M."/>
            <person name="Pohl T."/>
            <person name="Merkel B.J."/>
            <person name="Hornburger P."/>
            <person name="Mueller R.-W."/>
            <person name="Bruemmer F."/>
            <person name="Labrenz M."/>
            <person name="Spormann A.M."/>
            <person name="Op den Camp H."/>
            <person name="Overmann J."/>
            <person name="Amann R."/>
            <person name="Jetten M.S.M."/>
            <person name="Mascher T."/>
            <person name="Medema M.H."/>
            <person name="Devos D.P."/>
            <person name="Kaster A.-K."/>
            <person name="Ovreas L."/>
            <person name="Rohde M."/>
            <person name="Galperin M.Y."/>
            <person name="Jogler C."/>
        </authorList>
    </citation>
    <scope>NUCLEOTIDE SEQUENCE [LARGE SCALE GENOMIC DNA]</scope>
    <source>
        <strain evidence="3 4">DSM 8797</strain>
    </source>
</reference>
<evidence type="ECO:0008006" key="5">
    <source>
        <dbReference type="Google" id="ProtNLM"/>
    </source>
</evidence>
<gene>
    <name evidence="3" type="ORF">GmarT_11170</name>
</gene>
<protein>
    <recommendedName>
        <fullName evidence="5">Zinc finger/thioredoxin putative domain-containing protein</fullName>
    </recommendedName>
</protein>
<dbReference type="Proteomes" id="UP000322887">
    <property type="component" value="Chromosome"/>
</dbReference>
<evidence type="ECO:0000313" key="3">
    <source>
        <dbReference type="EMBL" id="QEG15277.1"/>
    </source>
</evidence>
<organism evidence="3 4">
    <name type="scientific">Gimesia maris</name>
    <dbReference type="NCBI Taxonomy" id="122"/>
    <lineage>
        <taxon>Bacteria</taxon>
        <taxon>Pseudomonadati</taxon>
        <taxon>Planctomycetota</taxon>
        <taxon>Planctomycetia</taxon>
        <taxon>Planctomycetales</taxon>
        <taxon>Planctomycetaceae</taxon>
        <taxon>Gimesia</taxon>
    </lineage>
</organism>
<evidence type="ECO:0000256" key="1">
    <source>
        <dbReference type="SAM" id="MobiDB-lite"/>
    </source>
</evidence>
<keyword evidence="4" id="KW-1185">Reference proteome</keyword>
<feature type="region of interest" description="Disordered" evidence="1">
    <location>
        <begin position="116"/>
        <end position="137"/>
    </location>
</feature>